<proteinExistence type="predicted"/>
<dbReference type="AlphaFoldDB" id="A0A831ZIA9"/>
<organism evidence="2">
    <name type="scientific">Desulfacinum infernum</name>
    <dbReference type="NCBI Taxonomy" id="35837"/>
    <lineage>
        <taxon>Bacteria</taxon>
        <taxon>Pseudomonadati</taxon>
        <taxon>Thermodesulfobacteriota</taxon>
        <taxon>Syntrophobacteria</taxon>
        <taxon>Syntrophobacterales</taxon>
        <taxon>Syntrophobacteraceae</taxon>
        <taxon>Desulfacinum</taxon>
    </lineage>
</organism>
<evidence type="ECO:0000313" key="2">
    <source>
        <dbReference type="EMBL" id="HFK95701.1"/>
    </source>
</evidence>
<keyword evidence="1" id="KW-1133">Transmembrane helix</keyword>
<protein>
    <submittedName>
        <fullName evidence="2">Uncharacterized protein</fullName>
    </submittedName>
</protein>
<comment type="caution">
    <text evidence="2">The sequence shown here is derived from an EMBL/GenBank/DDBJ whole genome shotgun (WGS) entry which is preliminary data.</text>
</comment>
<accession>A0A831ZIA9</accession>
<evidence type="ECO:0000256" key="1">
    <source>
        <dbReference type="SAM" id="Phobius"/>
    </source>
</evidence>
<gene>
    <name evidence="2" type="ORF">ENS06_00045</name>
</gene>
<keyword evidence="1" id="KW-0812">Transmembrane</keyword>
<sequence>MIRNKKAFNVGLLLTVSFFIVLWIMFLPYFGGENAFHAADRLFNTISKGSSYYIPGLVEKSKEWQGKAFDVKISVSPDKLRDNVAKVLMTNGVMVAQEANALKVQGDLGSLFQAALRDSDDMYHNRGDAVSARYGMPEKEALFAWHNALKAMDKALKEQKNFKESKAVNEVIARAVEVGYNYYGIAPQKASERVGILAFSLVFYVVYTIWWGFAIMHLCEGMGLEMKKGAKKEV</sequence>
<reference evidence="2" key="1">
    <citation type="journal article" date="2020" name="mSystems">
        <title>Genome- and Community-Level Interaction Insights into Carbon Utilization and Element Cycling Functions of Hydrothermarchaeota in Hydrothermal Sediment.</title>
        <authorList>
            <person name="Zhou Z."/>
            <person name="Liu Y."/>
            <person name="Xu W."/>
            <person name="Pan J."/>
            <person name="Luo Z.H."/>
            <person name="Li M."/>
        </authorList>
    </citation>
    <scope>NUCLEOTIDE SEQUENCE [LARGE SCALE GENOMIC DNA]</scope>
    <source>
        <strain evidence="2">SpSt-456</strain>
    </source>
</reference>
<feature type="transmembrane region" description="Helical" evidence="1">
    <location>
        <begin position="196"/>
        <end position="219"/>
    </location>
</feature>
<keyword evidence="1" id="KW-0472">Membrane</keyword>
<name>A0A831ZIA9_9BACT</name>
<dbReference type="EMBL" id="DSTK01000001">
    <property type="protein sequence ID" value="HFK95701.1"/>
    <property type="molecule type" value="Genomic_DNA"/>
</dbReference>
<feature type="transmembrane region" description="Helical" evidence="1">
    <location>
        <begin position="7"/>
        <end position="30"/>
    </location>
</feature>